<keyword evidence="3" id="KW-1185">Reference proteome</keyword>
<gene>
    <name evidence="2" type="ORF">OVN521_LOCUS40763</name>
    <name evidence="1" type="ORF">WKI299_LOCUS30844</name>
</gene>
<dbReference type="GO" id="GO:0003723">
    <property type="term" value="F:RNA binding"/>
    <property type="evidence" value="ECO:0007669"/>
    <property type="project" value="InterPro"/>
</dbReference>
<evidence type="ECO:0000313" key="1">
    <source>
        <dbReference type="EMBL" id="CAF2153779.1"/>
    </source>
</evidence>
<dbReference type="InterPro" id="IPR002885">
    <property type="entry name" value="PPR_rpt"/>
</dbReference>
<dbReference type="InterPro" id="IPR046960">
    <property type="entry name" value="PPR_At4g14850-like_plant"/>
</dbReference>
<feature type="non-terminal residue" evidence="2">
    <location>
        <position position="1"/>
    </location>
</feature>
<accession>A0A820VK00</accession>
<dbReference type="EMBL" id="CAJNRF010014022">
    <property type="protein sequence ID" value="CAF2153779.1"/>
    <property type="molecule type" value="Genomic_DNA"/>
</dbReference>
<dbReference type="Pfam" id="PF13041">
    <property type="entry name" value="PPR_2"/>
    <property type="match status" value="2"/>
</dbReference>
<organism evidence="2 3">
    <name type="scientific">Rotaria magnacalcarata</name>
    <dbReference type="NCBI Taxonomy" id="392030"/>
    <lineage>
        <taxon>Eukaryota</taxon>
        <taxon>Metazoa</taxon>
        <taxon>Spiralia</taxon>
        <taxon>Gnathifera</taxon>
        <taxon>Rotifera</taxon>
        <taxon>Eurotatoria</taxon>
        <taxon>Bdelloidea</taxon>
        <taxon>Philodinida</taxon>
        <taxon>Philodinidae</taxon>
        <taxon>Rotaria</taxon>
    </lineage>
</organism>
<comment type="caution">
    <text evidence="2">The sequence shown here is derived from an EMBL/GenBank/DDBJ whole genome shotgun (WGS) entry which is preliminary data.</text>
</comment>
<evidence type="ECO:0008006" key="4">
    <source>
        <dbReference type="Google" id="ProtNLM"/>
    </source>
</evidence>
<sequence length="274" mass="30965">TLFNACAKLCNDRAMKIGKELLAKMPENYRNNKITSTSAIDMLMKFGDVENAERIFRSIKAKDIIAYGAMVKGYVGNETFEKALDLFEKVDIELDNVTYTIVFNACAKLCNDRAMKIGKKLLAKMPENYRINNITSTSAIDMLMKFGDVESAERIFRSIKTKNIITYGAMVKGYAGNETFEKALDLFEKIDIELDRVTYTIVFNACAKLCNDRAMKIGKELLAKMPENYRINNITSTSAIDMLMKFGDVESAERIFRSIKIKNIITYGAMVKGN</sequence>
<reference evidence="2" key="1">
    <citation type="submission" date="2021-02" db="EMBL/GenBank/DDBJ databases">
        <authorList>
            <person name="Nowell W R."/>
        </authorList>
    </citation>
    <scope>NUCLEOTIDE SEQUENCE</scope>
</reference>
<dbReference type="InterPro" id="IPR011990">
    <property type="entry name" value="TPR-like_helical_dom_sf"/>
</dbReference>
<dbReference type="PANTHER" id="PTHR47926:SF347">
    <property type="entry name" value="PENTATRICOPEPTIDE REPEAT-CONTAINING PROTEIN"/>
    <property type="match status" value="1"/>
</dbReference>
<name>A0A820VK00_9BILA</name>
<evidence type="ECO:0000313" key="2">
    <source>
        <dbReference type="EMBL" id="CAF4501301.1"/>
    </source>
</evidence>
<dbReference type="Proteomes" id="UP000663856">
    <property type="component" value="Unassembled WGS sequence"/>
</dbReference>
<dbReference type="Pfam" id="PF01535">
    <property type="entry name" value="PPR"/>
    <property type="match status" value="1"/>
</dbReference>
<dbReference type="AlphaFoldDB" id="A0A820VK00"/>
<dbReference type="PANTHER" id="PTHR47926">
    <property type="entry name" value="PENTATRICOPEPTIDE REPEAT-CONTAINING PROTEIN"/>
    <property type="match status" value="1"/>
</dbReference>
<dbReference type="Gene3D" id="1.25.40.10">
    <property type="entry name" value="Tetratricopeptide repeat domain"/>
    <property type="match status" value="3"/>
</dbReference>
<proteinExistence type="predicted"/>
<dbReference type="GO" id="GO:0009451">
    <property type="term" value="P:RNA modification"/>
    <property type="evidence" value="ECO:0007669"/>
    <property type="project" value="InterPro"/>
</dbReference>
<dbReference type="Proteomes" id="UP000663866">
    <property type="component" value="Unassembled WGS sequence"/>
</dbReference>
<dbReference type="EMBL" id="CAJOBG010053361">
    <property type="protein sequence ID" value="CAF4501301.1"/>
    <property type="molecule type" value="Genomic_DNA"/>
</dbReference>
<evidence type="ECO:0000313" key="3">
    <source>
        <dbReference type="Proteomes" id="UP000663866"/>
    </source>
</evidence>
<protein>
    <recommendedName>
        <fullName evidence="4">Pentatricopeptide repeat-containing protein</fullName>
    </recommendedName>
</protein>